<dbReference type="EMBL" id="FMUS01000004">
    <property type="protein sequence ID" value="SCY17849.1"/>
    <property type="molecule type" value="Genomic_DNA"/>
</dbReference>
<keyword evidence="1" id="KW-1133">Transmembrane helix</keyword>
<evidence type="ECO:0000313" key="3">
    <source>
        <dbReference type="Proteomes" id="UP000198636"/>
    </source>
</evidence>
<keyword evidence="1" id="KW-0472">Membrane</keyword>
<dbReference type="STRING" id="1120976.SAMN03080606_01006"/>
<evidence type="ECO:0000256" key="1">
    <source>
        <dbReference type="SAM" id="Phobius"/>
    </source>
</evidence>
<protein>
    <recommendedName>
        <fullName evidence="4">TadE-like protein</fullName>
    </recommendedName>
</protein>
<accession>A0A1G5DSW8</accession>
<evidence type="ECO:0000313" key="2">
    <source>
        <dbReference type="EMBL" id="SCY17849.1"/>
    </source>
</evidence>
<name>A0A1G5DSW8_9FIRM</name>
<dbReference type="Proteomes" id="UP000198636">
    <property type="component" value="Unassembled WGS sequence"/>
</dbReference>
<dbReference type="AlphaFoldDB" id="A0A1G5DSW8"/>
<sequence>MNKFLYKLKLKIQDEGGEVHLDLMAHMFKILVVTLLIFQLSIFLIDTSMLYMAINETMRKAQSEGMIRRDYFEEQLIRRNKLPSEVIAVAEPNFNNYAGKLGDKLSLYVEYEYKVSFSDMWDITLPIRLRVSGTNQGHYGTGYGGGW</sequence>
<dbReference type="RefSeq" id="WP_091540694.1">
    <property type="nucleotide sequence ID" value="NZ_FMUS01000004.1"/>
</dbReference>
<evidence type="ECO:0008006" key="4">
    <source>
        <dbReference type="Google" id="ProtNLM"/>
    </source>
</evidence>
<keyword evidence="1" id="KW-0812">Transmembrane</keyword>
<gene>
    <name evidence="2" type="ORF">SAMN03080606_01006</name>
</gene>
<organism evidence="2 3">
    <name type="scientific">Alkaliphilus peptidifermentans DSM 18978</name>
    <dbReference type="NCBI Taxonomy" id="1120976"/>
    <lineage>
        <taxon>Bacteria</taxon>
        <taxon>Bacillati</taxon>
        <taxon>Bacillota</taxon>
        <taxon>Clostridia</taxon>
        <taxon>Peptostreptococcales</taxon>
        <taxon>Natronincolaceae</taxon>
        <taxon>Alkaliphilus</taxon>
    </lineage>
</organism>
<reference evidence="2 3" key="1">
    <citation type="submission" date="2016-10" db="EMBL/GenBank/DDBJ databases">
        <authorList>
            <person name="de Groot N.N."/>
        </authorList>
    </citation>
    <scope>NUCLEOTIDE SEQUENCE [LARGE SCALE GENOMIC DNA]</scope>
    <source>
        <strain evidence="2 3">DSM 18978</strain>
    </source>
</reference>
<dbReference type="OrthoDB" id="1954647at2"/>
<proteinExistence type="predicted"/>
<feature type="transmembrane region" description="Helical" evidence="1">
    <location>
        <begin position="30"/>
        <end position="54"/>
    </location>
</feature>
<keyword evidence="3" id="KW-1185">Reference proteome</keyword>